<name>A0ABY6ZBZ6_9BACL</name>
<sequence length="138" mass="15981">MAVRMFTAPAWEMSIRMPNPWRLAQRNETRYELYVCRAGFRMKVAVALAVSYRNVRQQQCPSAVGMTTLCRQVAKAASHTILVEEMAMKPRITVVQNNRPSKEALDRWHAYLREVQLRAARRKATMAADDKEVKPRMD</sequence>
<dbReference type="EMBL" id="CP104067">
    <property type="protein sequence ID" value="WAH39641.1"/>
    <property type="molecule type" value="Genomic_DNA"/>
</dbReference>
<dbReference type="Proteomes" id="UP001164761">
    <property type="component" value="Chromosome"/>
</dbReference>
<proteinExistence type="predicted"/>
<evidence type="ECO:0000313" key="1">
    <source>
        <dbReference type="EMBL" id="WAH39641.1"/>
    </source>
</evidence>
<accession>A0ABY6ZBZ6</accession>
<keyword evidence="2" id="KW-1185">Reference proteome</keyword>
<evidence type="ECO:0000313" key="2">
    <source>
        <dbReference type="Proteomes" id="UP001164761"/>
    </source>
</evidence>
<organism evidence="1 2">
    <name type="scientific">Alicyclobacillus fastidiosus</name>
    <dbReference type="NCBI Taxonomy" id="392011"/>
    <lineage>
        <taxon>Bacteria</taxon>
        <taxon>Bacillati</taxon>
        <taxon>Bacillota</taxon>
        <taxon>Bacilli</taxon>
        <taxon>Bacillales</taxon>
        <taxon>Alicyclobacillaceae</taxon>
        <taxon>Alicyclobacillus</taxon>
    </lineage>
</organism>
<dbReference type="RefSeq" id="WP_268003538.1">
    <property type="nucleotide sequence ID" value="NZ_CP104067.1"/>
</dbReference>
<protein>
    <submittedName>
        <fullName evidence="1">Uncharacterized protein</fullName>
    </submittedName>
</protein>
<gene>
    <name evidence="1" type="ORF">NZD89_14565</name>
</gene>
<reference evidence="1" key="1">
    <citation type="submission" date="2022-08" db="EMBL/GenBank/DDBJ databases">
        <title>Alicyclobacillus fastidiosus DSM 17978, complete genome.</title>
        <authorList>
            <person name="Wang Q."/>
            <person name="Cai R."/>
            <person name="Wang Z."/>
        </authorList>
    </citation>
    <scope>NUCLEOTIDE SEQUENCE</scope>
    <source>
        <strain evidence="1">DSM 17978</strain>
    </source>
</reference>